<reference evidence="1 2" key="1">
    <citation type="journal article" date="2021" name="bioRxiv">
        <title>Unraveling nitrogen, sulfur and carbon metabolic pathways and microbial community transcriptional responses to substrate deprivation and toxicity stresses in a bioreactor mimicking anoxic brackish coastal sediment conditions.</title>
        <authorList>
            <person name="Martins P.D."/>
            <person name="Echeveste M.J."/>
            <person name="Arshad A."/>
            <person name="Kurth J."/>
            <person name="Ouboter H."/>
            <person name="Jetten M.S.M."/>
            <person name="Welte C.U."/>
        </authorList>
    </citation>
    <scope>NUCLEOTIDE SEQUENCE [LARGE SCALE GENOMIC DNA]</scope>
    <source>
        <strain evidence="1">MAG_38</strain>
    </source>
</reference>
<dbReference type="SUPFAM" id="SSF46785">
    <property type="entry name" value="Winged helix' DNA-binding domain"/>
    <property type="match status" value="1"/>
</dbReference>
<dbReference type="InterPro" id="IPR036390">
    <property type="entry name" value="WH_DNA-bd_sf"/>
</dbReference>
<dbReference type="AlphaFoldDB" id="A0AAJ1EIW7"/>
<comment type="caution">
    <text evidence="1">The sequence shown here is derived from an EMBL/GenBank/DDBJ whole genome shotgun (WGS) entry which is preliminary data.</text>
</comment>
<name>A0AAJ1EIW7_9BACT</name>
<evidence type="ECO:0000313" key="2">
    <source>
        <dbReference type="Proteomes" id="UP001197609"/>
    </source>
</evidence>
<sequence length="207" mass="23076">MDIRAHETLVELQALVEGGLASYHPSVQLVYLALWVRSRIDPRIYGAPSDGTCSVTQEALSRDLGLGRRTVQRALHALEVHGLIQAIAAGGGRCPAVYRLLLPEGVRQAIRQRTVEAAPRVNGEGDLAEATEESWLDRLNKEDRLLLETLIERLSESERGEIEREARERIMAGGKEPTVERVAGETARLVTVRYFGPERLRKYDVSQ</sequence>
<gene>
    <name evidence="1" type="ORF">K8G79_03160</name>
</gene>
<dbReference type="Proteomes" id="UP001197609">
    <property type="component" value="Unassembled WGS sequence"/>
</dbReference>
<proteinExistence type="predicted"/>
<protein>
    <submittedName>
        <fullName evidence="1">Helix-turn-helix domain-containing protein</fullName>
    </submittedName>
</protein>
<dbReference type="Gene3D" id="1.10.10.10">
    <property type="entry name" value="Winged helix-like DNA-binding domain superfamily/Winged helix DNA-binding domain"/>
    <property type="match status" value="1"/>
</dbReference>
<dbReference type="InterPro" id="IPR036388">
    <property type="entry name" value="WH-like_DNA-bd_sf"/>
</dbReference>
<dbReference type="EMBL" id="JAIOIU010000033">
    <property type="protein sequence ID" value="MBZ0159135.1"/>
    <property type="molecule type" value="Genomic_DNA"/>
</dbReference>
<accession>A0AAJ1EIW7</accession>
<evidence type="ECO:0000313" key="1">
    <source>
        <dbReference type="EMBL" id="MBZ0159135.1"/>
    </source>
</evidence>
<organism evidence="1 2">
    <name type="scientific">Candidatus Methylomirabilis tolerans</name>
    <dbReference type="NCBI Taxonomy" id="3123416"/>
    <lineage>
        <taxon>Bacteria</taxon>
        <taxon>Candidatus Methylomirabilota</taxon>
        <taxon>Candidatus Methylomirabilia</taxon>
        <taxon>Candidatus Methylomirabilales</taxon>
        <taxon>Candidatus Methylomirabilaceae</taxon>
        <taxon>Candidatus Methylomirabilis</taxon>
    </lineage>
</organism>